<dbReference type="PANTHER" id="PTHR42928">
    <property type="entry name" value="TRICARBOXYLATE-BINDING PROTEIN"/>
    <property type="match status" value="1"/>
</dbReference>
<dbReference type="KEGG" id="vei:Veis_2897"/>
<sequence length="328" mass="34232">MRSDRRRVLTCLSAAAALMPLRAQAQSAWTPQRPIRLVLGYGAGGATDATARIIGRHLQALLGQPVINEYKPGAGASIGAEFVAHAPADGYTIGLTDTGPMVIIPQLRKVGYDPVKDFTPLSYICATGLALIVHPSVAANGVGELIGLLKSAPGRYSYASSGIGSVHHLAGELFKSRAGVQADHVPYRGAGQALTDLVGGQVLLMMASIGPALPMIGSGKVRALAVTTAGRSGVLPEVPTLAEQGLAGYDAALSFTMVAPARLPAAVAARYQAELRKIVANPAVAKELEKLGYDDIRPRTPAEVGELTRDEFRKWGAVIRDAGITQES</sequence>
<dbReference type="AlphaFoldDB" id="A1WLX6"/>
<accession>A1WLX6</accession>
<dbReference type="EMBL" id="CP000542">
    <property type="protein sequence ID" value="ABM58633.1"/>
    <property type="molecule type" value="Genomic_DNA"/>
</dbReference>
<dbReference type="RefSeq" id="WP_011810629.1">
    <property type="nucleotide sequence ID" value="NC_008786.1"/>
</dbReference>
<keyword evidence="4" id="KW-1185">Reference proteome</keyword>
<feature type="chain" id="PRO_5002639917" evidence="2">
    <location>
        <begin position="26"/>
        <end position="328"/>
    </location>
</feature>
<feature type="signal peptide" evidence="2">
    <location>
        <begin position="1"/>
        <end position="25"/>
    </location>
</feature>
<dbReference type="InterPro" id="IPR005064">
    <property type="entry name" value="BUG"/>
</dbReference>
<evidence type="ECO:0000313" key="4">
    <source>
        <dbReference type="Proteomes" id="UP000000374"/>
    </source>
</evidence>
<dbReference type="PIRSF" id="PIRSF017082">
    <property type="entry name" value="YflP"/>
    <property type="match status" value="1"/>
</dbReference>
<gene>
    <name evidence="3" type="ordered locus">Veis_2897</name>
</gene>
<comment type="similarity">
    <text evidence="1">Belongs to the UPF0065 (bug) family.</text>
</comment>
<dbReference type="PANTHER" id="PTHR42928:SF5">
    <property type="entry name" value="BLR1237 PROTEIN"/>
    <property type="match status" value="1"/>
</dbReference>
<proteinExistence type="inferred from homology"/>
<dbReference type="InterPro" id="IPR042100">
    <property type="entry name" value="Bug_dom1"/>
</dbReference>
<keyword evidence="2" id="KW-0732">Signal</keyword>
<dbReference type="Gene3D" id="3.40.190.150">
    <property type="entry name" value="Bordetella uptake gene, domain 1"/>
    <property type="match status" value="1"/>
</dbReference>
<dbReference type="Gene3D" id="3.40.190.10">
    <property type="entry name" value="Periplasmic binding protein-like II"/>
    <property type="match status" value="1"/>
</dbReference>
<dbReference type="STRING" id="391735.Veis_2897"/>
<dbReference type="eggNOG" id="COG3181">
    <property type="taxonomic scope" value="Bacteria"/>
</dbReference>
<reference evidence="4" key="1">
    <citation type="submission" date="2006-12" db="EMBL/GenBank/DDBJ databases">
        <title>Complete sequence of chromosome 1 of Verminephrobacter eiseniae EF01-2.</title>
        <authorList>
            <person name="Copeland A."/>
            <person name="Lucas S."/>
            <person name="Lapidus A."/>
            <person name="Barry K."/>
            <person name="Detter J.C."/>
            <person name="Glavina del Rio T."/>
            <person name="Dalin E."/>
            <person name="Tice H."/>
            <person name="Pitluck S."/>
            <person name="Chertkov O."/>
            <person name="Brettin T."/>
            <person name="Bruce D."/>
            <person name="Han C."/>
            <person name="Tapia R."/>
            <person name="Gilna P."/>
            <person name="Schmutz J."/>
            <person name="Larimer F."/>
            <person name="Land M."/>
            <person name="Hauser L."/>
            <person name="Kyrpides N."/>
            <person name="Kim E."/>
            <person name="Stahl D."/>
            <person name="Richardson P."/>
        </authorList>
    </citation>
    <scope>NUCLEOTIDE SEQUENCE [LARGE SCALE GENOMIC DNA]</scope>
    <source>
        <strain evidence="4">EF01-2</strain>
    </source>
</reference>
<dbReference type="Pfam" id="PF03401">
    <property type="entry name" value="TctC"/>
    <property type="match status" value="1"/>
</dbReference>
<evidence type="ECO:0000256" key="2">
    <source>
        <dbReference type="SAM" id="SignalP"/>
    </source>
</evidence>
<protein>
    <submittedName>
        <fullName evidence="3">Uncharacterized protein UPF0065</fullName>
    </submittedName>
</protein>
<name>A1WLX6_VEREI</name>
<dbReference type="SUPFAM" id="SSF53850">
    <property type="entry name" value="Periplasmic binding protein-like II"/>
    <property type="match status" value="1"/>
</dbReference>
<dbReference type="OrthoDB" id="8876774at2"/>
<dbReference type="CDD" id="cd13578">
    <property type="entry name" value="PBP2_Bug27"/>
    <property type="match status" value="1"/>
</dbReference>
<dbReference type="HOGENOM" id="CLU_045683_0_0_4"/>
<organism evidence="3 4">
    <name type="scientific">Verminephrobacter eiseniae (strain EF01-2)</name>
    <dbReference type="NCBI Taxonomy" id="391735"/>
    <lineage>
        <taxon>Bacteria</taxon>
        <taxon>Pseudomonadati</taxon>
        <taxon>Pseudomonadota</taxon>
        <taxon>Betaproteobacteria</taxon>
        <taxon>Burkholderiales</taxon>
        <taxon>Comamonadaceae</taxon>
        <taxon>Verminephrobacter</taxon>
    </lineage>
</organism>
<evidence type="ECO:0000313" key="3">
    <source>
        <dbReference type="EMBL" id="ABM58633.1"/>
    </source>
</evidence>
<dbReference type="GeneID" id="76461384"/>
<dbReference type="Proteomes" id="UP000000374">
    <property type="component" value="Chromosome"/>
</dbReference>
<evidence type="ECO:0000256" key="1">
    <source>
        <dbReference type="ARBA" id="ARBA00006987"/>
    </source>
</evidence>